<dbReference type="PANTHER" id="PTHR20933:SF4">
    <property type="entry name" value="F-BOX INVOLVED IN POLYQ PATHOGENESIS, ISOFORM A"/>
    <property type="match status" value="1"/>
</dbReference>
<dbReference type="InterPro" id="IPR001810">
    <property type="entry name" value="F-box_dom"/>
</dbReference>
<sequence>MEGPDSLSLNFLPENILMDILSYLGVRDLLRISRVCKKWRRIVHDKKLWVHVDLSGYSMVSSRVLWLLLRRYLGNGLLSLSLRGQLGSLRKQGLLSPALLRALSQRCPQLGLLSLTQEDLKGLGSHHQLPASLRTLELCRCEVPPLFFRAAPQGSVRTGLETLVLRSVPSFCDSHLKSLASQVSLKTLVLSGTYRVTDRGIRDSAESLAQLSRLELHGCGISETVLHLAGCRMRKLRALQLSGLPSLTGSGLACISQLPQLETLSLERCRGNGEGEGPLNPEVIVAACRPLPALRTLRLSQSDFGGPEAIGKVREGLPGCLVTSAPCPSPLVLTPWGTSR</sequence>
<dbReference type="SUPFAM" id="SSF52047">
    <property type="entry name" value="RNI-like"/>
    <property type="match status" value="1"/>
</dbReference>
<evidence type="ECO:0000259" key="1">
    <source>
        <dbReference type="PROSITE" id="PS50181"/>
    </source>
</evidence>
<accession>A0AAD8CEC8</accession>
<dbReference type="Pfam" id="PF12937">
    <property type="entry name" value="F-box-like"/>
    <property type="match status" value="1"/>
</dbReference>
<name>A0AAD8CEC8_ACIOX</name>
<feature type="domain" description="F-box" evidence="1">
    <location>
        <begin position="6"/>
        <end position="52"/>
    </location>
</feature>
<organism evidence="2 3">
    <name type="scientific">Acipenser oxyrinchus oxyrinchus</name>
    <dbReference type="NCBI Taxonomy" id="40147"/>
    <lineage>
        <taxon>Eukaryota</taxon>
        <taxon>Metazoa</taxon>
        <taxon>Chordata</taxon>
        <taxon>Craniata</taxon>
        <taxon>Vertebrata</taxon>
        <taxon>Euteleostomi</taxon>
        <taxon>Actinopterygii</taxon>
        <taxon>Chondrostei</taxon>
        <taxon>Acipenseriformes</taxon>
        <taxon>Acipenseridae</taxon>
        <taxon>Acipenser</taxon>
    </lineage>
</organism>
<dbReference type="SMART" id="SM00256">
    <property type="entry name" value="FBOX"/>
    <property type="match status" value="1"/>
</dbReference>
<dbReference type="CDD" id="cd22123">
    <property type="entry name" value="F-box_FBXL12"/>
    <property type="match status" value="1"/>
</dbReference>
<dbReference type="PROSITE" id="PS50181">
    <property type="entry name" value="FBOX"/>
    <property type="match status" value="1"/>
</dbReference>
<dbReference type="GO" id="GO:0031398">
    <property type="term" value="P:positive regulation of protein ubiquitination"/>
    <property type="evidence" value="ECO:0007669"/>
    <property type="project" value="TreeGrafter"/>
</dbReference>
<dbReference type="AlphaFoldDB" id="A0AAD8CEC8"/>
<dbReference type="InterPro" id="IPR006553">
    <property type="entry name" value="Leu-rich_rpt_Cys-con_subtyp"/>
</dbReference>
<dbReference type="InterPro" id="IPR032675">
    <property type="entry name" value="LRR_dom_sf"/>
</dbReference>
<evidence type="ECO:0000313" key="2">
    <source>
        <dbReference type="EMBL" id="KAK1135341.1"/>
    </source>
</evidence>
<dbReference type="PANTHER" id="PTHR20933">
    <property type="entry name" value="F-BOX ONLY PROTEIN 33"/>
    <property type="match status" value="1"/>
</dbReference>
<gene>
    <name evidence="2" type="primary">FBXL12</name>
    <name evidence="2" type="ORF">AOXY_G38176</name>
</gene>
<dbReference type="Gene3D" id="3.80.10.10">
    <property type="entry name" value="Ribonuclease Inhibitor"/>
    <property type="match status" value="1"/>
</dbReference>
<evidence type="ECO:0000313" key="3">
    <source>
        <dbReference type="Proteomes" id="UP001230051"/>
    </source>
</evidence>
<proteinExistence type="predicted"/>
<dbReference type="Proteomes" id="UP001230051">
    <property type="component" value="Unassembled WGS sequence"/>
</dbReference>
<dbReference type="EMBL" id="JAGXEW010000798">
    <property type="protein sequence ID" value="KAK1135341.1"/>
    <property type="molecule type" value="Genomic_DNA"/>
</dbReference>
<comment type="caution">
    <text evidence="2">The sequence shown here is derived from an EMBL/GenBank/DDBJ whole genome shotgun (WGS) entry which is preliminary data.</text>
</comment>
<dbReference type="SMART" id="SM00367">
    <property type="entry name" value="LRR_CC"/>
    <property type="match status" value="2"/>
</dbReference>
<protein>
    <submittedName>
        <fullName evidence="2">F-box/LRR-repeat protein 12-like</fullName>
    </submittedName>
</protein>
<reference evidence="2" key="1">
    <citation type="submission" date="2022-02" db="EMBL/GenBank/DDBJ databases">
        <title>Atlantic sturgeon de novo genome assembly.</title>
        <authorList>
            <person name="Stock M."/>
            <person name="Klopp C."/>
            <person name="Guiguen Y."/>
            <person name="Cabau C."/>
            <person name="Parinello H."/>
            <person name="Santidrian Yebra-Pimentel E."/>
            <person name="Kuhl H."/>
            <person name="Dirks R.P."/>
            <person name="Guessner J."/>
            <person name="Wuertz S."/>
            <person name="Du K."/>
            <person name="Schartl M."/>
        </authorList>
    </citation>
    <scope>NUCLEOTIDE SEQUENCE</scope>
    <source>
        <strain evidence="2">STURGEONOMICS-FGT-2020</strain>
        <tissue evidence="2">Whole blood</tissue>
    </source>
</reference>
<keyword evidence="3" id="KW-1185">Reference proteome</keyword>